<gene>
    <name evidence="15" type="ORF">DI09_111p130</name>
</gene>
<evidence type="ECO:0000256" key="10">
    <source>
        <dbReference type="ARBA" id="ARBA00022989"/>
    </source>
</evidence>
<evidence type="ECO:0000256" key="4">
    <source>
        <dbReference type="ARBA" id="ARBA00022679"/>
    </source>
</evidence>
<keyword evidence="16" id="KW-1185">Reference proteome</keyword>
<feature type="transmembrane region" description="Helical" evidence="13">
    <location>
        <begin position="58"/>
        <end position="84"/>
    </location>
</feature>
<dbReference type="GeneID" id="25258028"/>
<keyword evidence="4" id="KW-0808">Transferase</keyword>
<evidence type="ECO:0000313" key="16">
    <source>
        <dbReference type="Proteomes" id="UP000029725"/>
    </source>
</evidence>
<dbReference type="SMART" id="SM00184">
    <property type="entry name" value="RING"/>
    <property type="match status" value="1"/>
</dbReference>
<keyword evidence="5 13" id="KW-0812">Transmembrane</keyword>
<dbReference type="GO" id="GO:0008270">
    <property type="term" value="F:zinc ion binding"/>
    <property type="evidence" value="ECO:0007669"/>
    <property type="project" value="UniProtKB-KW"/>
</dbReference>
<feature type="transmembrane region" description="Helical" evidence="13">
    <location>
        <begin position="142"/>
        <end position="170"/>
    </location>
</feature>
<evidence type="ECO:0000256" key="2">
    <source>
        <dbReference type="ARBA" id="ARBA00004141"/>
    </source>
</evidence>
<feature type="domain" description="RING-type" evidence="14">
    <location>
        <begin position="240"/>
        <end position="280"/>
    </location>
</feature>
<organism evidence="15 16">
    <name type="scientific">Mitosporidium daphniae</name>
    <dbReference type="NCBI Taxonomy" id="1485682"/>
    <lineage>
        <taxon>Eukaryota</taxon>
        <taxon>Fungi</taxon>
        <taxon>Fungi incertae sedis</taxon>
        <taxon>Microsporidia</taxon>
        <taxon>Mitosporidium</taxon>
    </lineage>
</organism>
<keyword evidence="10 13" id="KW-1133">Transmembrane helix</keyword>
<comment type="subcellular location">
    <subcellularLocation>
        <location evidence="2">Membrane</location>
        <topology evidence="2">Multi-pass membrane protein</topology>
    </subcellularLocation>
</comment>
<evidence type="ECO:0000256" key="9">
    <source>
        <dbReference type="ARBA" id="ARBA00022833"/>
    </source>
</evidence>
<dbReference type="PANTHER" id="PTHR45977:SF4">
    <property type="entry name" value="RING-TYPE DOMAIN-CONTAINING PROTEIN"/>
    <property type="match status" value="1"/>
</dbReference>
<keyword evidence="7 12" id="KW-0863">Zinc-finger</keyword>
<dbReference type="PANTHER" id="PTHR45977">
    <property type="entry name" value="TARGET OF ERK KINASE MPK-1"/>
    <property type="match status" value="1"/>
</dbReference>
<dbReference type="InterPro" id="IPR013083">
    <property type="entry name" value="Znf_RING/FYVE/PHD"/>
</dbReference>
<keyword evidence="9" id="KW-0862">Zinc</keyword>
<comment type="catalytic activity">
    <reaction evidence="1">
        <text>S-ubiquitinyl-[E2 ubiquitin-conjugating enzyme]-L-cysteine + [acceptor protein]-L-lysine = [E2 ubiquitin-conjugating enzyme]-L-cysteine + N(6)-ubiquitinyl-[acceptor protein]-L-lysine.</text>
        <dbReference type="EC" id="2.3.2.27"/>
    </reaction>
</comment>
<dbReference type="HOGENOM" id="CLU_850163_0_0_1"/>
<dbReference type="AlphaFoldDB" id="A0A098VVC3"/>
<proteinExistence type="predicted"/>
<evidence type="ECO:0000256" key="11">
    <source>
        <dbReference type="ARBA" id="ARBA00023136"/>
    </source>
</evidence>
<evidence type="ECO:0000256" key="1">
    <source>
        <dbReference type="ARBA" id="ARBA00000900"/>
    </source>
</evidence>
<keyword evidence="8" id="KW-0833">Ubl conjugation pathway</keyword>
<evidence type="ECO:0000259" key="14">
    <source>
        <dbReference type="PROSITE" id="PS50089"/>
    </source>
</evidence>
<dbReference type="Pfam" id="PF13639">
    <property type="entry name" value="zf-RING_2"/>
    <property type="match status" value="1"/>
</dbReference>
<dbReference type="Proteomes" id="UP000029725">
    <property type="component" value="Unassembled WGS sequence"/>
</dbReference>
<dbReference type="Gene3D" id="3.30.40.10">
    <property type="entry name" value="Zinc/RING finger domain, C3HC4 (zinc finger)"/>
    <property type="match status" value="1"/>
</dbReference>
<evidence type="ECO:0000256" key="5">
    <source>
        <dbReference type="ARBA" id="ARBA00022692"/>
    </source>
</evidence>
<protein>
    <recommendedName>
        <fullName evidence="3">RING-type E3 ubiquitin transferase</fullName>
        <ecNumber evidence="3">2.3.2.27</ecNumber>
    </recommendedName>
</protein>
<dbReference type="GO" id="GO:0016020">
    <property type="term" value="C:membrane"/>
    <property type="evidence" value="ECO:0007669"/>
    <property type="project" value="UniProtKB-SubCell"/>
</dbReference>
<accession>A0A098VVC3</accession>
<evidence type="ECO:0000256" key="7">
    <source>
        <dbReference type="ARBA" id="ARBA00022771"/>
    </source>
</evidence>
<keyword evidence="11 13" id="KW-0472">Membrane</keyword>
<dbReference type="RefSeq" id="XP_013239515.1">
    <property type="nucleotide sequence ID" value="XM_013384061.1"/>
</dbReference>
<evidence type="ECO:0000256" key="8">
    <source>
        <dbReference type="ARBA" id="ARBA00022786"/>
    </source>
</evidence>
<keyword evidence="6" id="KW-0479">Metal-binding</keyword>
<reference evidence="15 16" key="1">
    <citation type="submission" date="2014-04" db="EMBL/GenBank/DDBJ databases">
        <title>A new species of microsporidia sheds light on the evolution of extreme parasitism.</title>
        <authorList>
            <person name="Haag K.L."/>
            <person name="James T.Y."/>
            <person name="Larsson R."/>
            <person name="Schaer T.M."/>
            <person name="Refardt D."/>
            <person name="Pombert J.-F."/>
            <person name="Ebert D."/>
        </authorList>
    </citation>
    <scope>NUCLEOTIDE SEQUENCE [LARGE SCALE GENOMIC DNA]</scope>
    <source>
        <strain evidence="15 16">UGP3</strain>
        <tissue evidence="15">Spores</tissue>
    </source>
</reference>
<dbReference type="SUPFAM" id="SSF57850">
    <property type="entry name" value="RING/U-box"/>
    <property type="match status" value="1"/>
</dbReference>
<dbReference type="OrthoDB" id="8062037at2759"/>
<dbReference type="EMBL" id="JMKJ01000013">
    <property type="protein sequence ID" value="KGG53088.1"/>
    <property type="molecule type" value="Genomic_DNA"/>
</dbReference>
<dbReference type="VEuPathDB" id="MicrosporidiaDB:DI09_111p130"/>
<evidence type="ECO:0000256" key="3">
    <source>
        <dbReference type="ARBA" id="ARBA00012483"/>
    </source>
</evidence>
<comment type="caution">
    <text evidence="15">The sequence shown here is derived from an EMBL/GenBank/DDBJ whole genome shotgun (WGS) entry which is preliminary data.</text>
</comment>
<feature type="transmembrane region" description="Helical" evidence="13">
    <location>
        <begin position="105"/>
        <end position="122"/>
    </location>
</feature>
<dbReference type="InterPro" id="IPR001841">
    <property type="entry name" value="Znf_RING"/>
</dbReference>
<dbReference type="GO" id="GO:0016567">
    <property type="term" value="P:protein ubiquitination"/>
    <property type="evidence" value="ECO:0007669"/>
    <property type="project" value="TreeGrafter"/>
</dbReference>
<evidence type="ECO:0000313" key="15">
    <source>
        <dbReference type="EMBL" id="KGG53088.1"/>
    </source>
</evidence>
<dbReference type="GO" id="GO:0006511">
    <property type="term" value="P:ubiquitin-dependent protein catabolic process"/>
    <property type="evidence" value="ECO:0007669"/>
    <property type="project" value="TreeGrafter"/>
</dbReference>
<sequence length="327" mass="35718">MDPVPSFLATGPFDTAANNGASSSFSVRNESGSRSSNIFTVTTIVLGINWDSQCDRPLWTFLLMLDIITFMKIPFLLLEAIWMFPLGVNFYATSRGQFITSSRDILATCQLLMLFFGSVWVLSAKTCSTTAPSLYITSIAWIIYASFLLFFPLFLCFLVLFCLPVAILIIRSRNGFAADPFGSTSGARGLSPERISSIPTEVYHKSSSIDSPTSSDICIRTSGSLLLSGRQRNNSSGDVCAICLSPYDNNNILRCLPCQHRFHIECIDSWLSVSATCPLCVRRIGDDEATTPTIEVGDSAIPSEGQRVPSNANMSPSEMMVPFASIV</sequence>
<evidence type="ECO:0000256" key="12">
    <source>
        <dbReference type="PROSITE-ProRule" id="PRU00175"/>
    </source>
</evidence>
<evidence type="ECO:0000256" key="6">
    <source>
        <dbReference type="ARBA" id="ARBA00022723"/>
    </source>
</evidence>
<dbReference type="GO" id="GO:0061630">
    <property type="term" value="F:ubiquitin protein ligase activity"/>
    <property type="evidence" value="ECO:0007669"/>
    <property type="project" value="UniProtKB-EC"/>
</dbReference>
<dbReference type="PROSITE" id="PS50089">
    <property type="entry name" value="ZF_RING_2"/>
    <property type="match status" value="1"/>
</dbReference>
<name>A0A098VVC3_9MICR</name>
<dbReference type="EC" id="2.3.2.27" evidence="3"/>
<evidence type="ECO:0000256" key="13">
    <source>
        <dbReference type="SAM" id="Phobius"/>
    </source>
</evidence>